<evidence type="ECO:0000313" key="2">
    <source>
        <dbReference type="Proteomes" id="UP000011529"/>
    </source>
</evidence>
<accession>M2B742</accession>
<dbReference type="SUPFAM" id="SSF51126">
    <property type="entry name" value="Pectin lyase-like"/>
    <property type="match status" value="1"/>
</dbReference>
<comment type="caution">
    <text evidence="1">The sequence shown here is derived from an EMBL/GenBank/DDBJ whole genome shotgun (WGS) entry which is preliminary data.</text>
</comment>
<dbReference type="Proteomes" id="UP000011529">
    <property type="component" value="Unassembled WGS sequence"/>
</dbReference>
<dbReference type="Gene3D" id="2.60.350.10">
    <property type="entry name" value="Dextranase, N-terminal"/>
    <property type="match status" value="1"/>
</dbReference>
<proteinExistence type="predicted"/>
<dbReference type="InterPro" id="IPR011050">
    <property type="entry name" value="Pectin_lyase_fold/virulence"/>
</dbReference>
<sequence>MSVVAVAETPSLIVYDEIPGAAQSDQYMVAVRSLKGETKWQRPFPLITRCKEGIKGENGYFSHLSGWSNTYVNFEMDAPVEIAIAKTNGQPIRKATVRPHRHAQSCRVRNGRAYFTLEQPGLVAVDIDGQMEDQDTGMGYKGPPIHTLTIFANPILVDRPEPNSPGVLAVMPSQKPPSEGPWKTLYFLPGVHDIGAGFPVHANKQYYIPGDAVVHGTLTNHAWGDGHDIRIFGYGTLSGERLAHPNHARPRPKEARDHNPIHIAGAAGTTVEGITIADSSHHSLMLLASYVEDKPTTVRLTKIFSWRVNGDGINPFDNGMIEDCFIRTQDDSCYVNGRGIRRVTYWNDYNGSSFVLSALPNRPLIVEDCDVIYSRAGWHKWGGGRVFNMRGEGEGDCGAGVIFRNIRVEDPRPTLQQFMIMMKGVEPYEREAKRRETGDLSGVLFQNISVAAPSVLGEKDYLWGASNTKIKNITFDNFTVGGQRVRSMDHFQTNEFVEGIEFR</sequence>
<dbReference type="InterPro" id="IPR035953">
    <property type="entry name" value="Dextranase_N-ter"/>
</dbReference>
<dbReference type="AlphaFoldDB" id="M2B742"/>
<organism evidence="1 2">
    <name type="scientific">Rhodopirellula europaea 6C</name>
    <dbReference type="NCBI Taxonomy" id="1263867"/>
    <lineage>
        <taxon>Bacteria</taxon>
        <taxon>Pseudomonadati</taxon>
        <taxon>Planctomycetota</taxon>
        <taxon>Planctomycetia</taxon>
        <taxon>Pirellulales</taxon>
        <taxon>Pirellulaceae</taxon>
        <taxon>Rhodopirellula</taxon>
    </lineage>
</organism>
<dbReference type="PATRIC" id="fig|1263867.3.peg.1328"/>
<dbReference type="InterPro" id="IPR012334">
    <property type="entry name" value="Pectin_lyas_fold"/>
</dbReference>
<reference evidence="1" key="1">
    <citation type="submission" date="2012-11" db="EMBL/GenBank/DDBJ databases">
        <title>Permanent draft genomes of Rhodopirellula europaea strain SH398 and 6C.</title>
        <authorList>
            <person name="Richter M."/>
            <person name="Richter-Heitmann T."/>
            <person name="Frank C."/>
            <person name="Harder J."/>
            <person name="Glockner F.O."/>
        </authorList>
    </citation>
    <scope>NUCLEOTIDE SEQUENCE</scope>
    <source>
        <strain evidence="1">6C</strain>
    </source>
</reference>
<dbReference type="Gene3D" id="2.160.20.10">
    <property type="entry name" value="Single-stranded right-handed beta-helix, Pectin lyase-like"/>
    <property type="match status" value="1"/>
</dbReference>
<name>M2B742_9BACT</name>
<keyword evidence="2" id="KW-1185">Reference proteome</keyword>
<reference evidence="1" key="2">
    <citation type="journal article" date="2013" name="Mar. Genomics">
        <title>Expression of sulfatases in Rhodopirellula baltica and the diversity of sulfatases in the genus Rhodopirellula.</title>
        <authorList>
            <person name="Wegner C.E."/>
            <person name="Richter-Heitmann T."/>
            <person name="Klindworth A."/>
            <person name="Klockow C."/>
            <person name="Richter M."/>
            <person name="Achstetter T."/>
            <person name="Glockner F.O."/>
            <person name="Harder J."/>
        </authorList>
    </citation>
    <scope>NUCLEOTIDE SEQUENCE [LARGE SCALE GENOMIC DNA]</scope>
    <source>
        <strain evidence="1">6C</strain>
    </source>
</reference>
<gene>
    <name evidence="1" type="ORF">RE6C_01258</name>
</gene>
<protein>
    <submittedName>
        <fullName evidence="1">Endo-polygalacturonase</fullName>
    </submittedName>
</protein>
<dbReference type="EMBL" id="ANMO01000072">
    <property type="protein sequence ID" value="EMB18014.1"/>
    <property type="molecule type" value="Genomic_DNA"/>
</dbReference>
<evidence type="ECO:0000313" key="1">
    <source>
        <dbReference type="EMBL" id="EMB18014.1"/>
    </source>
</evidence>